<dbReference type="InterPro" id="IPR027963">
    <property type="entry name" value="MEIOC"/>
</dbReference>
<keyword evidence="1" id="KW-0175">Coiled coil</keyword>
<dbReference type="GO" id="GO:0005737">
    <property type="term" value="C:cytoplasm"/>
    <property type="evidence" value="ECO:0007669"/>
    <property type="project" value="TreeGrafter"/>
</dbReference>
<dbReference type="WBParaSite" id="SSTP_0000250700.1">
    <property type="protein sequence ID" value="SSTP_0000250700.1"/>
    <property type="gene ID" value="SSTP_0000250700"/>
</dbReference>
<feature type="coiled-coil region" evidence="1">
    <location>
        <begin position="541"/>
        <end position="575"/>
    </location>
</feature>
<evidence type="ECO:0000313" key="3">
    <source>
        <dbReference type="WBParaSite" id="SSTP_0000250700.1"/>
    </source>
</evidence>
<feature type="region of interest" description="Disordered" evidence="2">
    <location>
        <begin position="324"/>
        <end position="353"/>
    </location>
</feature>
<dbReference type="PANTHER" id="PTHR33861:SF5">
    <property type="entry name" value="GAMMA-TUBULIN COMPLEX COMPONENT"/>
    <property type="match status" value="1"/>
</dbReference>
<dbReference type="Pfam" id="PF15189">
    <property type="entry name" value="MEIOC"/>
    <property type="match status" value="1"/>
</dbReference>
<dbReference type="GO" id="GO:0007141">
    <property type="term" value="P:male meiosis I"/>
    <property type="evidence" value="ECO:0007669"/>
    <property type="project" value="TreeGrafter"/>
</dbReference>
<dbReference type="STRING" id="6248.A0A0K0DZ43"/>
<feature type="region of interest" description="Disordered" evidence="2">
    <location>
        <begin position="35"/>
        <end position="54"/>
    </location>
</feature>
<organism evidence="3">
    <name type="scientific">Strongyloides stercoralis</name>
    <name type="common">Threadworm</name>
    <dbReference type="NCBI Taxonomy" id="6248"/>
    <lineage>
        <taxon>Eukaryota</taxon>
        <taxon>Metazoa</taxon>
        <taxon>Ecdysozoa</taxon>
        <taxon>Nematoda</taxon>
        <taxon>Chromadorea</taxon>
        <taxon>Rhabditida</taxon>
        <taxon>Tylenchina</taxon>
        <taxon>Panagrolaimomorpha</taxon>
        <taxon>Strongyloidoidea</taxon>
        <taxon>Strongyloididae</taxon>
        <taxon>Strongyloides</taxon>
    </lineage>
</organism>
<dbReference type="GO" id="GO:0005634">
    <property type="term" value="C:nucleus"/>
    <property type="evidence" value="ECO:0007669"/>
    <property type="project" value="TreeGrafter"/>
</dbReference>
<dbReference type="GO" id="GO:0048255">
    <property type="term" value="P:mRNA stabilization"/>
    <property type="evidence" value="ECO:0007669"/>
    <property type="project" value="TreeGrafter"/>
</dbReference>
<proteinExistence type="predicted"/>
<protein>
    <submittedName>
        <fullName evidence="3">BHLH domain-containing protein</fullName>
    </submittedName>
</protein>
<feature type="compositionally biased region" description="Polar residues" evidence="2">
    <location>
        <begin position="343"/>
        <end position="353"/>
    </location>
</feature>
<accession>A0A0K0DZ43</accession>
<evidence type="ECO:0000256" key="1">
    <source>
        <dbReference type="SAM" id="Coils"/>
    </source>
</evidence>
<feature type="region of interest" description="Disordered" evidence="2">
    <location>
        <begin position="133"/>
        <end position="165"/>
    </location>
</feature>
<dbReference type="AlphaFoldDB" id="A0A0K0DZ43"/>
<sequence length="731" mass="85244">MPRTKRMAITCFDMSNINNEVSHASIWDPHLPNNIKNEQFNDSNNQEKSNNFQSIPSFDNNLYQLSSSCWNPLLKNDNCEYSKDNMAFHETFSNESELNNINQNNSIFFEPLNGWNSWNNIYNWIDKHDTDIPSTTNSPAVPDQGSNCSEEHSDSMRSDSFTTSPLHHNSPINSTWNKNFDELNGSNYYTNNAKVCNDKYFPNILIKMENLHVNENYSSSNWQDSMNDLNNSQQPIDIPNTQCPSTNIWQNFDSSNNRDNGYYFSSNFSDFGDTNKEMNNIWHVNTPFNNYPKSSALNQIQNKPLPQNNMEKVKEIYTKNEEKSQECKFLSSQNNNDNDNKHQQWGNDRNWNSTYSQYQTDQKESYEMLKNHPRQNTHISSKPILPNNQIGATYSMYQNTNRTKSSSPIYSSNKKLHQSNGFNKLPLSRTIPNSHLTYVSPPNIIKDGKFNCDEEELDRYHKTLQMHQLAYDQIYDVVFRNNGSVMESTILSDNYHYPQSEYFRPIYPIITSKNCDRGQMYPSNTVPNVVNFCQNNYKRENNIVNIKIEECSSQYRQLENERKKTEAELARHNLGKKISSSNTIQIPRLPPAPLKIDRLIVDYFREHARVTTLLSKMIQLREKPMPPIIHDVMSEFLGAIKNLQKMRLQERENILSYLRGEVGSYNERIESMNLTRALVDVIRTTQKARAANWCCLMWTLGPLDNEQETQIEKIIQANFQVDPPEIKFRPV</sequence>
<dbReference type="GO" id="GO:0007144">
    <property type="term" value="P:female meiosis I"/>
    <property type="evidence" value="ECO:0007669"/>
    <property type="project" value="TreeGrafter"/>
</dbReference>
<feature type="compositionally biased region" description="Polar residues" evidence="2">
    <location>
        <begin position="133"/>
        <end position="148"/>
    </location>
</feature>
<reference evidence="3" key="1">
    <citation type="submission" date="2015-08" db="UniProtKB">
        <authorList>
            <consortium name="WormBaseParasite"/>
        </authorList>
    </citation>
    <scope>IDENTIFICATION</scope>
</reference>
<dbReference type="PANTHER" id="PTHR33861">
    <property type="entry name" value="PROTEIN CBG18333"/>
    <property type="match status" value="1"/>
</dbReference>
<name>A0A0K0DZ43_STRER</name>
<evidence type="ECO:0000256" key="2">
    <source>
        <dbReference type="SAM" id="MobiDB-lite"/>
    </source>
</evidence>